<proteinExistence type="inferred from homology"/>
<dbReference type="Pfam" id="PF00232">
    <property type="entry name" value="Glyco_hydro_1"/>
    <property type="match status" value="1"/>
</dbReference>
<protein>
    <recommendedName>
        <fullName evidence="4">BGL04</fullName>
    </recommendedName>
</protein>
<dbReference type="PANTHER" id="PTHR10353">
    <property type="entry name" value="GLYCOSYL HYDROLASE"/>
    <property type="match status" value="1"/>
</dbReference>
<evidence type="ECO:0008006" key="4">
    <source>
        <dbReference type="Google" id="ProtNLM"/>
    </source>
</evidence>
<dbReference type="PANTHER" id="PTHR10353:SF191">
    <property type="entry name" value="INACTIVE BETA-GLUCOSIDASE 14-RELATED"/>
    <property type="match status" value="1"/>
</dbReference>
<dbReference type="GO" id="GO:0005975">
    <property type="term" value="P:carbohydrate metabolic process"/>
    <property type="evidence" value="ECO:0007669"/>
    <property type="project" value="InterPro"/>
</dbReference>
<accession>A0A0A8YR72</accession>
<dbReference type="InterPro" id="IPR017853">
    <property type="entry name" value="GH"/>
</dbReference>
<evidence type="ECO:0000256" key="1">
    <source>
        <dbReference type="ARBA" id="ARBA00010838"/>
    </source>
</evidence>
<sequence>MQMWSAFTEKNIRFLDPIIHGDYPREMHKMLGPNLPEFTSKEKKLLQATKLDFIGINHYTSLYLKDCIFSPCELDRFDGDARIGTSAERDGVLLDQKIINICC</sequence>
<dbReference type="SUPFAM" id="SSF51445">
    <property type="entry name" value="(Trans)glycosidases"/>
    <property type="match status" value="1"/>
</dbReference>
<dbReference type="Gene3D" id="3.20.20.80">
    <property type="entry name" value="Glycosidases"/>
    <property type="match status" value="1"/>
</dbReference>
<evidence type="ECO:0000313" key="3">
    <source>
        <dbReference type="EMBL" id="JAD28143.1"/>
    </source>
</evidence>
<name>A0A0A8YR72_ARUDO</name>
<organism evidence="3">
    <name type="scientific">Arundo donax</name>
    <name type="common">Giant reed</name>
    <name type="synonym">Donax arundinaceus</name>
    <dbReference type="NCBI Taxonomy" id="35708"/>
    <lineage>
        <taxon>Eukaryota</taxon>
        <taxon>Viridiplantae</taxon>
        <taxon>Streptophyta</taxon>
        <taxon>Embryophyta</taxon>
        <taxon>Tracheophyta</taxon>
        <taxon>Spermatophyta</taxon>
        <taxon>Magnoliopsida</taxon>
        <taxon>Liliopsida</taxon>
        <taxon>Poales</taxon>
        <taxon>Poaceae</taxon>
        <taxon>PACMAD clade</taxon>
        <taxon>Arundinoideae</taxon>
        <taxon>Arundineae</taxon>
        <taxon>Arundo</taxon>
    </lineage>
</organism>
<comment type="similarity">
    <text evidence="1 2">Belongs to the glycosyl hydrolase 1 family.</text>
</comment>
<dbReference type="AlphaFoldDB" id="A0A0A8YR72"/>
<reference evidence="3" key="1">
    <citation type="submission" date="2014-09" db="EMBL/GenBank/DDBJ databases">
        <authorList>
            <person name="Magalhaes I.L.F."/>
            <person name="Oliveira U."/>
            <person name="Santos F.R."/>
            <person name="Vidigal T.H.D.A."/>
            <person name="Brescovit A.D."/>
            <person name="Santos A.J."/>
        </authorList>
    </citation>
    <scope>NUCLEOTIDE SEQUENCE</scope>
    <source>
        <tissue evidence="3">Shoot tissue taken approximately 20 cm above the soil surface</tissue>
    </source>
</reference>
<reference evidence="3" key="2">
    <citation type="journal article" date="2015" name="Data Brief">
        <title>Shoot transcriptome of the giant reed, Arundo donax.</title>
        <authorList>
            <person name="Barrero R.A."/>
            <person name="Guerrero F.D."/>
            <person name="Moolhuijzen P."/>
            <person name="Goolsby J.A."/>
            <person name="Tidwell J."/>
            <person name="Bellgard S.E."/>
            <person name="Bellgard M.I."/>
        </authorList>
    </citation>
    <scope>NUCLEOTIDE SEQUENCE</scope>
    <source>
        <tissue evidence="3">Shoot tissue taken approximately 20 cm above the soil surface</tissue>
    </source>
</reference>
<dbReference type="InterPro" id="IPR001360">
    <property type="entry name" value="Glyco_hydro_1"/>
</dbReference>
<dbReference type="EMBL" id="GBRH01269752">
    <property type="protein sequence ID" value="JAD28143.1"/>
    <property type="molecule type" value="Transcribed_RNA"/>
</dbReference>
<evidence type="ECO:0000256" key="2">
    <source>
        <dbReference type="RuleBase" id="RU003690"/>
    </source>
</evidence>
<dbReference type="GO" id="GO:0008422">
    <property type="term" value="F:beta-glucosidase activity"/>
    <property type="evidence" value="ECO:0007669"/>
    <property type="project" value="UniProtKB-ARBA"/>
</dbReference>